<name>A0A9W7L6M7_9STRA</name>
<evidence type="ECO:0000313" key="2">
    <source>
        <dbReference type="Proteomes" id="UP001165065"/>
    </source>
</evidence>
<dbReference type="Pfam" id="PF08855">
    <property type="entry name" value="DUF1825"/>
    <property type="match status" value="1"/>
</dbReference>
<comment type="caution">
    <text evidence="1">The sequence shown here is derived from an EMBL/GenBank/DDBJ whole genome shotgun (WGS) entry which is preliminary data.</text>
</comment>
<accession>A0A9W7L6M7</accession>
<proteinExistence type="predicted"/>
<dbReference type="AlphaFoldDB" id="A0A9W7L6M7"/>
<protein>
    <submittedName>
        <fullName evidence="1">Uncharacterized protein</fullName>
    </submittedName>
</protein>
<dbReference type="Proteomes" id="UP001165065">
    <property type="component" value="Unassembled WGS sequence"/>
</dbReference>
<evidence type="ECO:0000313" key="1">
    <source>
        <dbReference type="EMBL" id="GMI36130.1"/>
    </source>
</evidence>
<reference evidence="2" key="1">
    <citation type="journal article" date="2023" name="Commun. Biol.">
        <title>Genome analysis of Parmales, the sister group of diatoms, reveals the evolutionary specialization of diatoms from phago-mixotrophs to photoautotrophs.</title>
        <authorList>
            <person name="Ban H."/>
            <person name="Sato S."/>
            <person name="Yoshikawa S."/>
            <person name="Yamada K."/>
            <person name="Nakamura Y."/>
            <person name="Ichinomiya M."/>
            <person name="Sato N."/>
            <person name="Blanc-Mathieu R."/>
            <person name="Endo H."/>
            <person name="Kuwata A."/>
            <person name="Ogata H."/>
        </authorList>
    </citation>
    <scope>NUCLEOTIDE SEQUENCE [LARGE SCALE GENOMIC DNA]</scope>
</reference>
<dbReference type="OrthoDB" id="10263385at2759"/>
<keyword evidence="2" id="KW-1185">Reference proteome</keyword>
<dbReference type="InterPro" id="IPR014954">
    <property type="entry name" value="DUF1825"/>
</dbReference>
<organism evidence="1 2">
    <name type="scientific">Triparma columacea</name>
    <dbReference type="NCBI Taxonomy" id="722753"/>
    <lineage>
        <taxon>Eukaryota</taxon>
        <taxon>Sar</taxon>
        <taxon>Stramenopiles</taxon>
        <taxon>Ochrophyta</taxon>
        <taxon>Bolidophyceae</taxon>
        <taxon>Parmales</taxon>
        <taxon>Triparmaceae</taxon>
        <taxon>Triparma</taxon>
    </lineage>
</organism>
<sequence length="247" mass="27843">MSEAIGTTQGNDNFYLELQRMSMEFSSGGSPPEPSRVVAVAGKMEDSFNKYKDMISRLSLSQDFQALEYYALTVSNLKRENMVLSDIEDSVQWQINSMKAFATGQSPPMPNAKTVEMMQKKSGGSMSSPPTIVSTPFTGQEACFEDSTIRQTFLTLQSDHENLIRMGSGYGSFDPLGKLAYLDQMEKIEERWALLMTKLDLGQHISREFKDETSAFLGGMNLSVREFFELLETSKDWLRERANEGRL</sequence>
<dbReference type="EMBL" id="BRYA01000937">
    <property type="protein sequence ID" value="GMI36130.1"/>
    <property type="molecule type" value="Genomic_DNA"/>
</dbReference>
<gene>
    <name evidence="1" type="ORF">TrCOL_g3765</name>
</gene>